<reference evidence="1 2" key="1">
    <citation type="submission" date="2018-08" db="EMBL/GenBank/DDBJ databases">
        <title>A genome reference for cultivated species of the human gut microbiota.</title>
        <authorList>
            <person name="Zou Y."/>
            <person name="Xue W."/>
            <person name="Luo G."/>
        </authorList>
    </citation>
    <scope>NUCLEOTIDE SEQUENCE [LARGE SCALE GENOMIC DNA]</scope>
    <source>
        <strain evidence="1 2">AF39-4</strain>
    </source>
</reference>
<evidence type="ECO:0000313" key="1">
    <source>
        <dbReference type="EMBL" id="RHK98157.1"/>
    </source>
</evidence>
<organism evidence="1 2">
    <name type="scientific">Blautia obeum</name>
    <dbReference type="NCBI Taxonomy" id="40520"/>
    <lineage>
        <taxon>Bacteria</taxon>
        <taxon>Bacillati</taxon>
        <taxon>Bacillota</taxon>
        <taxon>Clostridia</taxon>
        <taxon>Lachnospirales</taxon>
        <taxon>Lachnospiraceae</taxon>
        <taxon>Blautia</taxon>
    </lineage>
</organism>
<proteinExistence type="predicted"/>
<dbReference type="Proteomes" id="UP000284267">
    <property type="component" value="Unassembled WGS sequence"/>
</dbReference>
<name>A0A415HV82_9FIRM</name>
<accession>A0A415HV82</accession>
<comment type="caution">
    <text evidence="1">The sequence shown here is derived from an EMBL/GenBank/DDBJ whole genome shotgun (WGS) entry which is preliminary data.</text>
</comment>
<evidence type="ECO:0000313" key="2">
    <source>
        <dbReference type="Proteomes" id="UP000284267"/>
    </source>
</evidence>
<protein>
    <submittedName>
        <fullName evidence="1">Uncharacterized protein</fullName>
    </submittedName>
</protein>
<gene>
    <name evidence="1" type="ORF">DW040_02285</name>
</gene>
<dbReference type="AlphaFoldDB" id="A0A415HV82"/>
<dbReference type="EMBL" id="QROE01000001">
    <property type="protein sequence ID" value="RHK98157.1"/>
    <property type="molecule type" value="Genomic_DNA"/>
</dbReference>
<sequence>MLFIIIILILTNLFFIKQLCNYYLMAESFIHYMKLKHVPVPTDQEIEKCITYVKHKASGNITLDDYHL</sequence>